<accession>A0ABS9RNS3</accession>
<proteinExistence type="predicted"/>
<dbReference type="InterPro" id="IPR032710">
    <property type="entry name" value="NTF2-like_dom_sf"/>
</dbReference>
<gene>
    <name evidence="2" type="ORF">MKW35_14200</name>
</gene>
<organism evidence="2 3">
    <name type="scientific">Aestuariibaculum lutulentum</name>
    <dbReference type="NCBI Taxonomy" id="2920935"/>
    <lineage>
        <taxon>Bacteria</taxon>
        <taxon>Pseudomonadati</taxon>
        <taxon>Bacteroidota</taxon>
        <taxon>Flavobacteriia</taxon>
        <taxon>Flavobacteriales</taxon>
        <taxon>Flavobacteriaceae</taxon>
    </lineage>
</organism>
<dbReference type="Gene3D" id="3.10.450.50">
    <property type="match status" value="1"/>
</dbReference>
<evidence type="ECO:0000313" key="2">
    <source>
        <dbReference type="EMBL" id="MCH4553774.1"/>
    </source>
</evidence>
<name>A0ABS9RNS3_9FLAO</name>
<dbReference type="SUPFAM" id="SSF54427">
    <property type="entry name" value="NTF2-like"/>
    <property type="match status" value="1"/>
</dbReference>
<dbReference type="Proteomes" id="UP001156141">
    <property type="component" value="Unassembled WGS sequence"/>
</dbReference>
<keyword evidence="3" id="KW-1185">Reference proteome</keyword>
<comment type="caution">
    <text evidence="2">The sequence shown here is derived from an EMBL/GenBank/DDBJ whole genome shotgun (WGS) entry which is preliminary data.</text>
</comment>
<evidence type="ECO:0000259" key="1">
    <source>
        <dbReference type="Pfam" id="PF14534"/>
    </source>
</evidence>
<sequence>MKSIIVLIAVCFVLFFNCSHEVENPELLKKVLINYFDGIKTQDLDELNRLTTEDFVLFENGLIWTNDSLVRENPKMKSVKRHWQFDFKSVEINGDYGDIVYYNHGSFVINDSIYREIDWLESATFKKVNDQWKLKFLHSTVRK</sequence>
<dbReference type="EMBL" id="JAKVQD010000007">
    <property type="protein sequence ID" value="MCH4553774.1"/>
    <property type="molecule type" value="Genomic_DNA"/>
</dbReference>
<dbReference type="RefSeq" id="WP_240574951.1">
    <property type="nucleotide sequence ID" value="NZ_CP136709.1"/>
</dbReference>
<evidence type="ECO:0000313" key="3">
    <source>
        <dbReference type="Proteomes" id="UP001156141"/>
    </source>
</evidence>
<dbReference type="Pfam" id="PF14534">
    <property type="entry name" value="DUF4440"/>
    <property type="match status" value="1"/>
</dbReference>
<reference evidence="2" key="1">
    <citation type="submission" date="2022-02" db="EMBL/GenBank/DDBJ databases">
        <title>Aestuariibaculum sp., a marine bacterium isolated from sediment in Guangxi.</title>
        <authorList>
            <person name="Ying J."/>
        </authorList>
    </citation>
    <scope>NUCLEOTIDE SEQUENCE</scope>
    <source>
        <strain evidence="2">L182</strain>
    </source>
</reference>
<dbReference type="InterPro" id="IPR027843">
    <property type="entry name" value="DUF4440"/>
</dbReference>
<protein>
    <submittedName>
        <fullName evidence="2">Nuclear transport factor 2 family protein</fullName>
    </submittedName>
</protein>
<feature type="domain" description="DUF4440" evidence="1">
    <location>
        <begin position="30"/>
        <end position="134"/>
    </location>
</feature>